<sequence>REGGEGGEGREGGLTEEDYRLALLSTDLLTVTIKGNGENCRVFGDAMGPKKLLQLIVIVECPEWRSSALQLLRQLLLLSSSDAYISSLLNAINGCSLPHSIPLASELLKSLLQILRESHKLRLLFRRSGGYICLVSLLLSLESSLLPLSSSPLLPPPHPLFLIHKPFFSTSSISSSKY</sequence>
<feature type="non-terminal residue" evidence="2">
    <location>
        <position position="1"/>
    </location>
</feature>
<dbReference type="PANTHER" id="PTHR46108:SF4">
    <property type="entry name" value="BLUE CHEESE"/>
    <property type="match status" value="1"/>
</dbReference>
<evidence type="ECO:0000313" key="3">
    <source>
        <dbReference type="Proteomes" id="UP001328107"/>
    </source>
</evidence>
<gene>
    <name evidence="2" type="ORF">PMAYCL1PPCAC_18275</name>
</gene>
<dbReference type="Proteomes" id="UP001328107">
    <property type="component" value="Unassembled WGS sequence"/>
</dbReference>
<evidence type="ECO:0000256" key="1">
    <source>
        <dbReference type="ARBA" id="ARBA00022574"/>
    </source>
</evidence>
<dbReference type="EMBL" id="BTRK01000004">
    <property type="protein sequence ID" value="GMR48080.1"/>
    <property type="molecule type" value="Genomic_DNA"/>
</dbReference>
<reference evidence="3" key="1">
    <citation type="submission" date="2022-10" db="EMBL/GenBank/DDBJ databases">
        <title>Genome assembly of Pristionchus species.</title>
        <authorList>
            <person name="Yoshida K."/>
            <person name="Sommer R.J."/>
        </authorList>
    </citation>
    <scope>NUCLEOTIDE SEQUENCE [LARGE SCALE GENOMIC DNA]</scope>
    <source>
        <strain evidence="3">RS5460</strain>
    </source>
</reference>
<accession>A0AAN5CP89</accession>
<keyword evidence="3" id="KW-1185">Reference proteome</keyword>
<dbReference type="PANTHER" id="PTHR46108">
    <property type="entry name" value="BLUE CHEESE"/>
    <property type="match status" value="1"/>
</dbReference>
<protein>
    <submittedName>
        <fullName evidence="2">Uncharacterized protein</fullName>
    </submittedName>
</protein>
<keyword evidence="1" id="KW-0853">WD repeat</keyword>
<dbReference type="AlphaFoldDB" id="A0AAN5CP89"/>
<organism evidence="2 3">
    <name type="scientific">Pristionchus mayeri</name>
    <dbReference type="NCBI Taxonomy" id="1317129"/>
    <lineage>
        <taxon>Eukaryota</taxon>
        <taxon>Metazoa</taxon>
        <taxon>Ecdysozoa</taxon>
        <taxon>Nematoda</taxon>
        <taxon>Chromadorea</taxon>
        <taxon>Rhabditida</taxon>
        <taxon>Rhabditina</taxon>
        <taxon>Diplogasteromorpha</taxon>
        <taxon>Diplogasteroidea</taxon>
        <taxon>Neodiplogasteridae</taxon>
        <taxon>Pristionchus</taxon>
    </lineage>
</organism>
<proteinExistence type="predicted"/>
<name>A0AAN5CP89_9BILA</name>
<dbReference type="InterPro" id="IPR051944">
    <property type="entry name" value="BEACH_domain_protein"/>
</dbReference>
<comment type="caution">
    <text evidence="2">The sequence shown here is derived from an EMBL/GenBank/DDBJ whole genome shotgun (WGS) entry which is preliminary data.</text>
</comment>
<evidence type="ECO:0000313" key="2">
    <source>
        <dbReference type="EMBL" id="GMR48080.1"/>
    </source>
</evidence>